<reference evidence="1 2" key="1">
    <citation type="submission" date="2017-05" db="EMBL/GenBank/DDBJ databases">
        <title>Genomic insights into alkan degradation activity of Oleiphilus messinensis.</title>
        <authorList>
            <person name="Kozyavkin S.A."/>
            <person name="Slesarev A.I."/>
            <person name="Golyshin P.N."/>
            <person name="Korzhenkov A."/>
            <person name="Golyshina O.N."/>
            <person name="Toshchakov S.V."/>
        </authorList>
    </citation>
    <scope>NUCLEOTIDE SEQUENCE [LARGE SCALE GENOMIC DNA]</scope>
    <source>
        <strain evidence="1 2">ME102</strain>
    </source>
</reference>
<organism evidence="1 2">
    <name type="scientific">Oleiphilus messinensis</name>
    <dbReference type="NCBI Taxonomy" id="141451"/>
    <lineage>
        <taxon>Bacteria</taxon>
        <taxon>Pseudomonadati</taxon>
        <taxon>Pseudomonadota</taxon>
        <taxon>Gammaproteobacteria</taxon>
        <taxon>Oceanospirillales</taxon>
        <taxon>Oleiphilaceae</taxon>
        <taxon>Oleiphilus</taxon>
    </lineage>
</organism>
<keyword evidence="2" id="KW-1185">Reference proteome</keyword>
<protein>
    <submittedName>
        <fullName evidence="1">Uncharacterized protein</fullName>
    </submittedName>
</protein>
<gene>
    <name evidence="1" type="ORF">OLMES_2318</name>
</gene>
<sequence>MSARQLVTLTDVGFRTLHSCERSTALHISEFHGHEKNYQIDLLGQRLEIFWRKGQMITYAQAEPGLRCQLHSQIESKAVVEIMFVRVNSKDIEIDLPHERMENFCRDLDAIELRLAVELNIPQELIATTTGEVGAASTKKRA</sequence>
<accession>A0A1Y0I7F9</accession>
<evidence type="ECO:0000313" key="1">
    <source>
        <dbReference type="EMBL" id="ARU56381.1"/>
    </source>
</evidence>
<proteinExistence type="predicted"/>
<name>A0A1Y0I7F9_9GAMM</name>
<evidence type="ECO:0000313" key="2">
    <source>
        <dbReference type="Proteomes" id="UP000196027"/>
    </source>
</evidence>
<dbReference type="AlphaFoldDB" id="A0A1Y0I7F9"/>
<dbReference type="RefSeq" id="WP_087461372.1">
    <property type="nucleotide sequence ID" value="NZ_CP021425.1"/>
</dbReference>
<dbReference type="KEGG" id="ome:OLMES_2318"/>
<dbReference type="Proteomes" id="UP000196027">
    <property type="component" value="Chromosome"/>
</dbReference>
<dbReference type="EMBL" id="CP021425">
    <property type="protein sequence ID" value="ARU56381.1"/>
    <property type="molecule type" value="Genomic_DNA"/>
</dbReference>